<dbReference type="EMBL" id="CP107006">
    <property type="protein sequence ID" value="UYQ95046.1"/>
    <property type="molecule type" value="Genomic_DNA"/>
</dbReference>
<keyword evidence="3" id="KW-1185">Reference proteome</keyword>
<sequence>MIKKLIYLLAIAVLPLQLSAQSVLQSSLDEYRRKVFQEKIYVHTDKEFYLAGEIMWFKVYNVDASWHRLADISKVAYVDVLDPQGRPVMQAKVELKDGIGSGSVYVPVVVNTGTYKLRGYTAWMKNFDASGYYEKTVTFVNSQKILDEPATTGARLQAHFYPEGGYLVKDLQSKVGFTIRDARGNVIAATGAVLDQFNDTVVTFKPGKYGAGNFLFTPRENRVYHAVIQAPGVAAERAALPEVRAAGYVMSLRTEGNNIHVSVNAANAPGDGVYLLAHTRQVVKVGESKSLQAGKAEFIIDRNKLGDGVTHFTVFNMDRQPLCERLYFKRPATFDISATADKPQYGIRQPVNLTLNARDAASMSMAVYRLDSLQQLSGDDITTALYLTADIGGYVPNASAYLNDEAAMDDLLLTRGWRRFRWSDVTGPAKPAFQYAPEFNGHLITGKVIDSRNGRPTANIATFLSIPGPTVEFYTSLSDKQGSVRFDVRDFYGPNEVIAQTDGQKDSMYRIELNSPFSDSIVPGTWPQTVLTDQYAQTLTRRSINMQVQNIFTGELMKRVNLPLIDTSAFYGKPDARYMLDDYTRFVTMEEVLREYVLGINVRRRNGKFVLYALDMPTRNFFSGNPLVLLDGVPMFDMDKVLAYDPLKVRKMEVLTKRYFLGNLYFDGVVSMTTYKGDINGYELDANATVLDYEGLQVQRQFYGPDYSTDELRASHLPDYRNQLAWRPEVEKESTQTFYTSDLPGRYVVVLQALGENGATGSKTLYFDVKE</sequence>
<evidence type="ECO:0000313" key="3">
    <source>
        <dbReference type="Proteomes" id="UP001162741"/>
    </source>
</evidence>
<protein>
    <recommendedName>
        <fullName evidence="4">MG2 domain-containing protein</fullName>
    </recommendedName>
</protein>
<dbReference type="Gene3D" id="2.60.40.1930">
    <property type="match status" value="1"/>
</dbReference>
<gene>
    <name evidence="2" type="ORF">MKQ68_08055</name>
</gene>
<dbReference type="Proteomes" id="UP001162741">
    <property type="component" value="Chromosome"/>
</dbReference>
<accession>A0ABY6J5U5</accession>
<organism evidence="2 3">
    <name type="scientific">Chitinophaga horti</name>
    <dbReference type="NCBI Taxonomy" id="2920382"/>
    <lineage>
        <taxon>Bacteria</taxon>
        <taxon>Pseudomonadati</taxon>
        <taxon>Bacteroidota</taxon>
        <taxon>Chitinophagia</taxon>
        <taxon>Chitinophagales</taxon>
        <taxon>Chitinophagaceae</taxon>
        <taxon>Chitinophaga</taxon>
    </lineage>
</organism>
<feature type="chain" id="PRO_5045465422" description="MG2 domain-containing protein" evidence="1">
    <location>
        <begin position="21"/>
        <end position="771"/>
    </location>
</feature>
<evidence type="ECO:0000313" key="2">
    <source>
        <dbReference type="EMBL" id="UYQ95046.1"/>
    </source>
</evidence>
<reference evidence="2" key="1">
    <citation type="submission" date="2022-10" db="EMBL/GenBank/DDBJ databases">
        <title>Chitinophaga sp. nov., isolated from soil.</title>
        <authorList>
            <person name="Jeon C.O."/>
        </authorList>
    </citation>
    <scope>NUCLEOTIDE SEQUENCE</scope>
    <source>
        <strain evidence="2">R8</strain>
    </source>
</reference>
<evidence type="ECO:0008006" key="4">
    <source>
        <dbReference type="Google" id="ProtNLM"/>
    </source>
</evidence>
<feature type="signal peptide" evidence="1">
    <location>
        <begin position="1"/>
        <end position="20"/>
    </location>
</feature>
<dbReference type="RefSeq" id="WP_264282849.1">
    <property type="nucleotide sequence ID" value="NZ_CP107006.1"/>
</dbReference>
<evidence type="ECO:0000256" key="1">
    <source>
        <dbReference type="SAM" id="SignalP"/>
    </source>
</evidence>
<name>A0ABY6J5U5_9BACT</name>
<keyword evidence="1" id="KW-0732">Signal</keyword>
<proteinExistence type="predicted"/>